<evidence type="ECO:0000256" key="3">
    <source>
        <dbReference type="ARBA" id="ARBA00022475"/>
    </source>
</evidence>
<evidence type="ECO:0000256" key="5">
    <source>
        <dbReference type="ARBA" id="ARBA00022989"/>
    </source>
</evidence>
<feature type="transmembrane region" description="Helical" evidence="7">
    <location>
        <begin position="111"/>
        <end position="134"/>
    </location>
</feature>
<dbReference type="InterPro" id="IPR051393">
    <property type="entry name" value="ABC_transporter_permease"/>
</dbReference>
<evidence type="ECO:0000256" key="4">
    <source>
        <dbReference type="ARBA" id="ARBA00022692"/>
    </source>
</evidence>
<dbReference type="InterPro" id="IPR035906">
    <property type="entry name" value="MetI-like_sf"/>
</dbReference>
<comment type="similarity">
    <text evidence="7">Belongs to the binding-protein-dependent transport system permease family.</text>
</comment>
<dbReference type="EMBL" id="JAIRBM010000025">
    <property type="protein sequence ID" value="MBZ6079011.1"/>
    <property type="molecule type" value="Genomic_DNA"/>
</dbReference>
<proteinExistence type="inferred from homology"/>
<feature type="domain" description="ABC transmembrane type-1" evidence="8">
    <location>
        <begin position="77"/>
        <end position="289"/>
    </location>
</feature>
<keyword evidence="5 7" id="KW-1133">Transmembrane helix</keyword>
<dbReference type="Gene3D" id="1.10.3720.10">
    <property type="entry name" value="MetI-like"/>
    <property type="match status" value="1"/>
</dbReference>
<keyword evidence="10" id="KW-1185">Reference proteome</keyword>
<evidence type="ECO:0000256" key="2">
    <source>
        <dbReference type="ARBA" id="ARBA00022448"/>
    </source>
</evidence>
<comment type="subcellular location">
    <subcellularLocation>
        <location evidence="1 7">Cell membrane</location>
        <topology evidence="1 7">Multi-pass membrane protein</topology>
    </subcellularLocation>
</comment>
<evidence type="ECO:0000256" key="7">
    <source>
        <dbReference type="RuleBase" id="RU363032"/>
    </source>
</evidence>
<feature type="transmembrane region" description="Helical" evidence="7">
    <location>
        <begin position="81"/>
        <end position="104"/>
    </location>
</feature>
<feature type="transmembrane region" description="Helical" evidence="7">
    <location>
        <begin position="271"/>
        <end position="290"/>
    </location>
</feature>
<dbReference type="PANTHER" id="PTHR30193:SF37">
    <property type="entry name" value="INNER MEMBRANE ABC TRANSPORTER PERMEASE PROTEIN YCJO"/>
    <property type="match status" value="1"/>
</dbReference>
<reference evidence="9 10" key="1">
    <citation type="submission" date="2021-09" db="EMBL/GenBank/DDBJ databases">
        <title>The complete genome sequence of a new microorganism.</title>
        <authorList>
            <person name="Zi Z."/>
        </authorList>
    </citation>
    <scope>NUCLEOTIDE SEQUENCE [LARGE SCALE GENOMIC DNA]</scope>
    <source>
        <strain evidence="9 10">WGZ8</strain>
    </source>
</reference>
<keyword evidence="3" id="KW-1003">Cell membrane</keyword>
<comment type="caution">
    <text evidence="9">The sequence shown here is derived from an EMBL/GenBank/DDBJ whole genome shotgun (WGS) entry which is preliminary data.</text>
</comment>
<feature type="transmembrane region" description="Helical" evidence="7">
    <location>
        <begin position="21"/>
        <end position="44"/>
    </location>
</feature>
<evidence type="ECO:0000259" key="8">
    <source>
        <dbReference type="PROSITE" id="PS50928"/>
    </source>
</evidence>
<feature type="transmembrane region" description="Helical" evidence="7">
    <location>
        <begin position="216"/>
        <end position="236"/>
    </location>
</feature>
<dbReference type="Pfam" id="PF00528">
    <property type="entry name" value="BPD_transp_1"/>
    <property type="match status" value="1"/>
</dbReference>
<evidence type="ECO:0000256" key="1">
    <source>
        <dbReference type="ARBA" id="ARBA00004651"/>
    </source>
</evidence>
<sequence>MILRPSSKTSPRRIPMPWPAIVLISPVQLLIGAVIFVPALYVAWLSLTQSSFGQQPIFVGFQNYAQVLSDSYFWRSLGNTVLVVLIVVHLELLLGLGIALLFASGLRGTPLLLAAVLAPYAVSEVSAVVMWRYLFDIDVGYVSQVLAWLGLPSLEWAINPVHGLILVALLSIWLHLPFTFVILYAARLAIPRELYEAAKVDGATPLQQFRRVTLPLLMPAILIAVLFRYIFAFRLFSEVWLLTGGGPARQTEVLAVYLYLEAFRYNAFGEAAATGWLLVLASLILALWYLRRLYKDMFATYAP</sequence>
<dbReference type="SUPFAM" id="SSF161098">
    <property type="entry name" value="MetI-like"/>
    <property type="match status" value="1"/>
</dbReference>
<evidence type="ECO:0000313" key="10">
    <source>
        <dbReference type="Proteomes" id="UP000704176"/>
    </source>
</evidence>
<dbReference type="RefSeq" id="WP_224315759.1">
    <property type="nucleotide sequence ID" value="NZ_JAIRBM010000025.1"/>
</dbReference>
<dbReference type="PANTHER" id="PTHR30193">
    <property type="entry name" value="ABC TRANSPORTER PERMEASE PROTEIN"/>
    <property type="match status" value="1"/>
</dbReference>
<dbReference type="Proteomes" id="UP000704176">
    <property type="component" value="Unassembled WGS sequence"/>
</dbReference>
<protein>
    <submittedName>
        <fullName evidence="9">Sugar ABC transporter permease</fullName>
    </submittedName>
</protein>
<feature type="transmembrane region" description="Helical" evidence="7">
    <location>
        <begin position="161"/>
        <end position="186"/>
    </location>
</feature>
<keyword evidence="6 7" id="KW-0472">Membrane</keyword>
<dbReference type="InterPro" id="IPR000515">
    <property type="entry name" value="MetI-like"/>
</dbReference>
<organism evidence="9 10">
    <name type="scientific">Microvirga puerhi</name>
    <dbReference type="NCBI Taxonomy" id="2876078"/>
    <lineage>
        <taxon>Bacteria</taxon>
        <taxon>Pseudomonadati</taxon>
        <taxon>Pseudomonadota</taxon>
        <taxon>Alphaproteobacteria</taxon>
        <taxon>Hyphomicrobiales</taxon>
        <taxon>Methylobacteriaceae</taxon>
        <taxon>Microvirga</taxon>
    </lineage>
</organism>
<dbReference type="CDD" id="cd06261">
    <property type="entry name" value="TM_PBP2"/>
    <property type="match status" value="1"/>
</dbReference>
<accession>A0ABS7VTW9</accession>
<evidence type="ECO:0000313" key="9">
    <source>
        <dbReference type="EMBL" id="MBZ6079011.1"/>
    </source>
</evidence>
<name>A0ABS7VTW9_9HYPH</name>
<evidence type="ECO:0000256" key="6">
    <source>
        <dbReference type="ARBA" id="ARBA00023136"/>
    </source>
</evidence>
<keyword evidence="2 7" id="KW-0813">Transport</keyword>
<gene>
    <name evidence="9" type="ORF">K9B37_22380</name>
</gene>
<keyword evidence="4 7" id="KW-0812">Transmembrane</keyword>
<dbReference type="PROSITE" id="PS50928">
    <property type="entry name" value="ABC_TM1"/>
    <property type="match status" value="1"/>
</dbReference>